<keyword evidence="1" id="KW-0418">Kinase</keyword>
<sequence length="162" mass="18945">MKQIGTLYFFTGKMGAGKSTKAKQYESNFNAVLLSEDEWLSKLYPNQINTFDDYLNYAQQIKPLLKMHIQRILTTNTNVVMDFPGNTKEQRNWLLNIANEINADHQLIYLNISDEHCLQQISKRRLEFPERATFDTPETFEYVSSFFEEPHVSEGLNILEIN</sequence>
<keyword evidence="2" id="KW-1185">Reference proteome</keyword>
<dbReference type="RefSeq" id="WP_095089120.1">
    <property type="nucleotide sequence ID" value="NZ_BMDM01000001.1"/>
</dbReference>
<keyword evidence="1" id="KW-0808">Transferase</keyword>
<dbReference type="InterPro" id="IPR027417">
    <property type="entry name" value="P-loop_NTPase"/>
</dbReference>
<name>A0A239ZW21_9STAP</name>
<dbReference type="Proteomes" id="UP000242084">
    <property type="component" value="Chromosome 1"/>
</dbReference>
<dbReference type="KEGG" id="sste:SAMEA4384403_1997"/>
<protein>
    <submittedName>
        <fullName evidence="1">L-seryl-tRNA(Sec) kinase</fullName>
    </submittedName>
</protein>
<dbReference type="GO" id="GO:0016301">
    <property type="term" value="F:kinase activity"/>
    <property type="evidence" value="ECO:0007669"/>
    <property type="project" value="UniProtKB-KW"/>
</dbReference>
<proteinExistence type="predicted"/>
<organism evidence="1 2">
    <name type="scientific">Mammaliicoccus stepanovicii</name>
    <dbReference type="NCBI Taxonomy" id="643214"/>
    <lineage>
        <taxon>Bacteria</taxon>
        <taxon>Bacillati</taxon>
        <taxon>Bacillota</taxon>
        <taxon>Bacilli</taxon>
        <taxon>Bacillales</taxon>
        <taxon>Staphylococcaceae</taxon>
        <taxon>Mammaliicoccus</taxon>
    </lineage>
</organism>
<gene>
    <name evidence="1" type="ORF">SAMEA4384403_01997</name>
</gene>
<dbReference type="EMBL" id="LT906462">
    <property type="protein sequence ID" value="SNV75285.1"/>
    <property type="molecule type" value="Genomic_DNA"/>
</dbReference>
<evidence type="ECO:0000313" key="2">
    <source>
        <dbReference type="Proteomes" id="UP000242084"/>
    </source>
</evidence>
<dbReference type="Pfam" id="PF13671">
    <property type="entry name" value="AAA_33"/>
    <property type="match status" value="1"/>
</dbReference>
<dbReference type="SUPFAM" id="SSF52540">
    <property type="entry name" value="P-loop containing nucleoside triphosphate hydrolases"/>
    <property type="match status" value="1"/>
</dbReference>
<dbReference type="AlphaFoldDB" id="A0A239ZW21"/>
<reference evidence="1 2" key="1">
    <citation type="submission" date="2017-06" db="EMBL/GenBank/DDBJ databases">
        <authorList>
            <consortium name="Pathogen Informatics"/>
        </authorList>
    </citation>
    <scope>NUCLEOTIDE SEQUENCE [LARGE SCALE GENOMIC DNA]</scope>
    <source>
        <strain evidence="1 2">NCTC13839</strain>
    </source>
</reference>
<accession>A0A239ZW21</accession>
<dbReference type="OrthoDB" id="531205at2"/>
<dbReference type="Gene3D" id="3.40.50.300">
    <property type="entry name" value="P-loop containing nucleotide triphosphate hydrolases"/>
    <property type="match status" value="1"/>
</dbReference>
<evidence type="ECO:0000313" key="1">
    <source>
        <dbReference type="EMBL" id="SNV75285.1"/>
    </source>
</evidence>